<dbReference type="RefSeq" id="WP_117362358.1">
    <property type="nucleotide sequence ID" value="NZ_CP024045.1"/>
</dbReference>
<accession>A0A346P9E1</accession>
<dbReference type="EMBL" id="CP024045">
    <property type="protein sequence ID" value="AXR76136.1"/>
    <property type="molecule type" value="Genomic_DNA"/>
</dbReference>
<keyword evidence="2" id="KW-0614">Plasmid</keyword>
<dbReference type="AlphaFoldDB" id="A0A346P9E1"/>
<dbReference type="Proteomes" id="UP000258707">
    <property type="component" value="Plasmid pAArc1-01"/>
</dbReference>
<dbReference type="KEGG" id="nan:AArc1_4019"/>
<feature type="region of interest" description="Disordered" evidence="1">
    <location>
        <begin position="47"/>
        <end position="80"/>
    </location>
</feature>
<protein>
    <submittedName>
        <fullName evidence="2">Uncharacterized protein</fullName>
    </submittedName>
</protein>
<dbReference type="GeneID" id="37636618"/>
<evidence type="ECO:0000313" key="3">
    <source>
        <dbReference type="Proteomes" id="UP000258707"/>
    </source>
</evidence>
<feature type="compositionally biased region" description="Basic and acidic residues" evidence="1">
    <location>
        <begin position="48"/>
        <end position="80"/>
    </location>
</feature>
<organism evidence="2 3">
    <name type="scientific">Natrarchaeobaculum sulfurireducens</name>
    <dbReference type="NCBI Taxonomy" id="2044521"/>
    <lineage>
        <taxon>Archaea</taxon>
        <taxon>Methanobacteriati</taxon>
        <taxon>Methanobacteriota</taxon>
        <taxon>Stenosarchaea group</taxon>
        <taxon>Halobacteria</taxon>
        <taxon>Halobacteriales</taxon>
        <taxon>Natrialbaceae</taxon>
        <taxon>Natrarchaeobaculum</taxon>
    </lineage>
</organism>
<proteinExistence type="predicted"/>
<sequence length="123" mass="14384">MSAAPVKPDPPELPAYVLDPLESQSPKRLELIAEYAANLATWKRAKQRHELEQKRDEDEIEEGELKNLEDREISTDPKDYEKVPTGGAYITIKETKPGYQYYYWQWRDGESWKNEYIAPVNPK</sequence>
<gene>
    <name evidence="2" type="ORF">AArc1_4019</name>
</gene>
<geneLocation type="plasmid" evidence="3">
    <name>paarc1-01</name>
</geneLocation>
<evidence type="ECO:0000313" key="2">
    <source>
        <dbReference type="EMBL" id="AXR76136.1"/>
    </source>
</evidence>
<evidence type="ECO:0000256" key="1">
    <source>
        <dbReference type="SAM" id="MobiDB-lite"/>
    </source>
</evidence>
<name>A0A346P9E1_9EURY</name>
<reference evidence="2 3" key="1">
    <citation type="submission" date="2017-10" db="EMBL/GenBank/DDBJ databases">
        <title>Phenotypic and genomic properties of facultatively anaerobic sulfur-reducing natronoarchaea from hypersaline soda lakes.</title>
        <authorList>
            <person name="Sorokin D.Y."/>
            <person name="Kublanov I.V."/>
            <person name="Roman P."/>
            <person name="Sinninghe Damste J.S."/>
            <person name="Golyshin P.N."/>
            <person name="Rojo D."/>
            <person name="Ciordia S."/>
            <person name="Mena Md.C."/>
            <person name="Ferrer M."/>
            <person name="Messina E."/>
            <person name="Smedile F."/>
            <person name="La Spada G."/>
            <person name="La Cono V."/>
            <person name="Yakimov M.M."/>
        </authorList>
    </citation>
    <scope>NUCLEOTIDE SEQUENCE [LARGE SCALE GENOMIC DNA]</scope>
    <source>
        <strain evidence="2 3">AArc1</strain>
        <plasmid evidence="3">paarc1-01</plasmid>
    </source>
</reference>